<evidence type="ECO:0000313" key="2">
    <source>
        <dbReference type="Ensembl" id="ENSP00000482935.1"/>
    </source>
</evidence>
<name>A0A0B4J2F5_HUMAN</name>
<dbReference type="Bgee" id="ENSG00000143507">
    <property type="expression patterns" value="Expressed in skeletal muscle tissue of rectus abdominis and 190 other cell types or tissues"/>
</dbReference>
<dbReference type="AlphaFoldDB" id="A0A0B4J2F5"/>
<accession>A0A0B4J2F5</accession>
<feature type="compositionally biased region" description="Low complexity" evidence="1">
    <location>
        <begin position="1"/>
        <end position="13"/>
    </location>
</feature>
<dbReference type="Ensembl" id="ENST00000477026.5">
    <property type="protein sequence ID" value="ENSP00000482935.1"/>
    <property type="gene ID" value="ENSG00000143507.18"/>
</dbReference>
<evidence type="ECO:0000256" key="1">
    <source>
        <dbReference type="SAM" id="MobiDB-lite"/>
    </source>
</evidence>
<proteinExistence type="predicted"/>
<dbReference type="OrthoDB" id="165342at2759"/>
<sequence length="66" mass="6964">MKTSVTTPSSSKSAGRWGAAHPRPRACYLSPSPPPLTSRTLSSPPSCPSCSLAMSRMLRTWTPCSG</sequence>
<reference evidence="2" key="4">
    <citation type="submission" date="2025-05" db="UniProtKB">
        <authorList>
            <consortium name="Ensembl"/>
        </authorList>
    </citation>
    <scope>IDENTIFICATION</scope>
</reference>
<evidence type="ECO:0000313" key="3">
    <source>
        <dbReference type="Proteomes" id="UP000005640"/>
    </source>
</evidence>
<dbReference type="ExpressionAtlas" id="A0A0B4J2F5">
    <property type="expression patterns" value="baseline and differential"/>
</dbReference>
<organism evidence="2 3">
    <name type="scientific">Homo sapiens</name>
    <name type="common">Human</name>
    <dbReference type="NCBI Taxonomy" id="9606"/>
    <lineage>
        <taxon>Eukaryota</taxon>
        <taxon>Metazoa</taxon>
        <taxon>Chordata</taxon>
        <taxon>Craniata</taxon>
        <taxon>Vertebrata</taxon>
        <taxon>Euteleostomi</taxon>
        <taxon>Mammalia</taxon>
        <taxon>Eutheria</taxon>
        <taxon>Euarchontoglires</taxon>
        <taxon>Primates</taxon>
        <taxon>Haplorrhini</taxon>
        <taxon>Catarrhini</taxon>
        <taxon>Hominidae</taxon>
        <taxon>Homo</taxon>
    </lineage>
</organism>
<dbReference type="EMBL" id="AL590966">
    <property type="status" value="NOT_ANNOTATED_CDS"/>
    <property type="molecule type" value="Genomic_DNA"/>
</dbReference>
<dbReference type="Ensembl" id="ENST00000494642.1">
    <property type="protein sequence ID" value="ENSP00000480008.1"/>
    <property type="gene ID" value="ENSG00000143507.18"/>
</dbReference>
<reference evidence="2 3" key="3">
    <citation type="journal article" date="2006" name="Nature">
        <title>The DNA sequence and biological annotation of human chromosome 1.</title>
        <authorList>
            <person name="Gregory S.G."/>
            <person name="Barlow K.F."/>
            <person name="McLay K.E."/>
            <person name="Kaul R."/>
            <person name="Swarbreck D."/>
            <person name="Dunham A."/>
            <person name="Scott C.E."/>
            <person name="Howe K.L."/>
            <person name="Woodfine K."/>
            <person name="Spencer C.C."/>
            <person name="Jones M.C."/>
            <person name="Gillson C."/>
            <person name="Searle S."/>
            <person name="Zhou Y."/>
            <person name="Kokocinski F."/>
            <person name="McDonald L."/>
            <person name="Evans R."/>
            <person name="Phillips K."/>
            <person name="Atkinson A."/>
            <person name="Cooper R."/>
            <person name="Jones C."/>
            <person name="Hall R.E."/>
            <person name="Andrews T.D."/>
            <person name="Lloyd C."/>
            <person name="Ainscough R."/>
            <person name="Almeida J.P."/>
            <person name="Ambrose K.D."/>
            <person name="Anderson F."/>
            <person name="Andrew R.W."/>
            <person name="Ashwell R.I."/>
            <person name="Aubin K."/>
            <person name="Babbage A.K."/>
            <person name="Bagguley C.L."/>
            <person name="Bailey J."/>
            <person name="Beasley H."/>
            <person name="Bethel G."/>
            <person name="Bird C.P."/>
            <person name="Bray-Allen S."/>
            <person name="Brown J.Y."/>
            <person name="Brown A.J."/>
            <person name="Buckley D."/>
            <person name="Burton J."/>
            <person name="Bye J."/>
            <person name="Carder C."/>
            <person name="Chapman J.C."/>
            <person name="Clark S.Y."/>
            <person name="Clarke G."/>
            <person name="Clee C."/>
            <person name="Cobley V."/>
            <person name="Collier R.E."/>
            <person name="Corby N."/>
            <person name="Coville G.J."/>
            <person name="Davies J."/>
            <person name="Deadman R."/>
            <person name="Dunn M."/>
            <person name="Earthrowl M."/>
            <person name="Ellington A.G."/>
            <person name="Errington H."/>
            <person name="Frankish A."/>
            <person name="Frankland J."/>
            <person name="French L."/>
            <person name="Garner P."/>
            <person name="Garnett J."/>
            <person name="Gay L."/>
            <person name="Ghori M.R."/>
            <person name="Gibson R."/>
            <person name="Gilby L.M."/>
            <person name="Gillett W."/>
            <person name="Glithero R.J."/>
            <person name="Grafham D.V."/>
            <person name="Griffiths C."/>
            <person name="Griffiths-Jones S."/>
            <person name="Grocock R."/>
            <person name="Hammond S."/>
            <person name="Harrison E.S."/>
            <person name="Hart E."/>
            <person name="Haugen E."/>
            <person name="Heath P.D."/>
            <person name="Holmes S."/>
            <person name="Holt K."/>
            <person name="Howden P.J."/>
            <person name="Hunt A.R."/>
            <person name="Hunt S.E."/>
            <person name="Hunter G."/>
            <person name="Isherwood J."/>
            <person name="James R."/>
            <person name="Johnson C."/>
            <person name="Johnson D."/>
            <person name="Joy A."/>
            <person name="Kay M."/>
            <person name="Kershaw J.K."/>
            <person name="Kibukawa M."/>
            <person name="Kimberley A.M."/>
            <person name="King A."/>
            <person name="Knights A.J."/>
            <person name="Lad H."/>
            <person name="Laird G."/>
            <person name="Lawlor S."/>
            <person name="Leongamornlert D.A."/>
            <person name="Lloyd D.M."/>
            <person name="Loveland J."/>
            <person name="Lovell J."/>
            <person name="Lush M.J."/>
            <person name="Lyne R."/>
            <person name="Martin S."/>
            <person name="Mashreghi-Mohammadi M."/>
            <person name="Matthews L."/>
            <person name="Matthews N.S."/>
            <person name="McLaren S."/>
            <person name="Milne S."/>
            <person name="Mistry S."/>
            <person name="Moore M.J."/>
            <person name="Nickerson T."/>
            <person name="O'Dell C.N."/>
            <person name="Oliver K."/>
            <person name="Palmeiri A."/>
            <person name="Palmer S.A."/>
            <person name="Parker A."/>
            <person name="Patel D."/>
            <person name="Pearce A.V."/>
            <person name="Peck A.I."/>
            <person name="Pelan S."/>
            <person name="Phelps K."/>
            <person name="Phillimore B.J."/>
            <person name="Plumb R."/>
            <person name="Rajan J."/>
            <person name="Raymond C."/>
            <person name="Rouse G."/>
            <person name="Saenphimmachak C."/>
            <person name="Sehra H.K."/>
            <person name="Sheridan E."/>
            <person name="Shownkeen R."/>
            <person name="Sims S."/>
            <person name="Skuce C.D."/>
            <person name="Smith M."/>
            <person name="Steward C."/>
            <person name="Subramanian S."/>
            <person name="Sycamore N."/>
            <person name="Tracey A."/>
            <person name="Tromans A."/>
            <person name="Van Helmond Z."/>
            <person name="Wall M."/>
            <person name="Wallis J.M."/>
            <person name="White S."/>
            <person name="Whitehead S.L."/>
            <person name="Wilkinson J.E."/>
            <person name="Willey D.L."/>
            <person name="Williams H."/>
            <person name="Wilming L."/>
            <person name="Wray P.W."/>
            <person name="Wu Z."/>
            <person name="Coulson A."/>
            <person name="Vaudin M."/>
            <person name="Sulston J.E."/>
            <person name="Durbin R."/>
            <person name="Hubbard T."/>
            <person name="Wooster R."/>
            <person name="Dunham I."/>
            <person name="Carter N.P."/>
            <person name="McVean G."/>
            <person name="Ross M.T."/>
            <person name="Harrow J."/>
            <person name="Olson M.V."/>
            <person name="Beck S."/>
            <person name="Rogers J."/>
            <person name="Bentley D.R."/>
            <person name="Banerjee R."/>
            <person name="Bryant S.P."/>
            <person name="Burford D.C."/>
            <person name="Burrill W.D."/>
            <person name="Clegg S.M."/>
            <person name="Dhami P."/>
            <person name="Dovey O."/>
            <person name="Faulkner L.M."/>
            <person name="Gribble S.M."/>
            <person name="Langford C.F."/>
            <person name="Pandian R.D."/>
            <person name="Porter K.M."/>
            <person name="Prigmore E."/>
        </authorList>
    </citation>
    <scope>NUCLEOTIDE SEQUENCE [LARGE SCALE GENOMIC DNA]</scope>
</reference>
<protein>
    <submittedName>
        <fullName evidence="2">Dual specificity phosphatase 10</fullName>
    </submittedName>
</protein>
<reference evidence="2" key="2">
    <citation type="journal article" date="2004" name="Nature">
        <title>Finishing the euchromatic sequence of the human genome.</title>
        <authorList>
            <consortium name="International Human Genome Sequencing Consortium"/>
        </authorList>
    </citation>
    <scope>NUCLEOTIDE SEQUENCE [LARGE SCALE GENOMIC DNA]</scope>
</reference>
<dbReference type="Ensembl" id="ENST00000468085.5">
    <property type="protein sequence ID" value="ENSP00000483812.1"/>
    <property type="gene ID" value="ENSG00000143507.18"/>
</dbReference>
<feature type="region of interest" description="Disordered" evidence="1">
    <location>
        <begin position="1"/>
        <end position="45"/>
    </location>
</feature>
<dbReference type="OpenTargets" id="ENSG00000143507"/>
<keyword evidence="3" id="KW-1185">Reference proteome</keyword>
<dbReference type="HGNC" id="HGNC:3065">
    <property type="gene designation" value="DUSP10"/>
</dbReference>
<gene>
    <name evidence="2" type="primary">DUSP10</name>
</gene>
<dbReference type="GeneTree" id="ENSGT00940000157671"/>
<dbReference type="HOGENOM" id="CLU_2830497_0_0_1"/>
<dbReference type="Proteomes" id="UP000005640">
    <property type="component" value="Chromosome 1"/>
</dbReference>
<dbReference type="VEuPathDB" id="HostDB:ENSG00000143507"/>
<reference evidence="2" key="1">
    <citation type="journal article" date="2001" name="Nature">
        <title>Initial sequencing and analysis of the human genome.</title>
        <authorList>
            <consortium name="International Human Genome Sequencing Consortium"/>
            <person name="Lander E.S."/>
            <person name="Linton L.M."/>
            <person name="Birren B."/>
            <person name="Nusbaum C."/>
            <person name="Zody M.C."/>
            <person name="Baldwin J."/>
            <person name="Devon K."/>
            <person name="Dewar K."/>
            <person name="Doyle M."/>
            <person name="FitzHugh W."/>
            <person name="Funke R."/>
            <person name="Gage D."/>
            <person name="Harris K."/>
            <person name="Heaford A."/>
            <person name="Howland J."/>
            <person name="Kann L."/>
            <person name="Lehoczky J."/>
            <person name="LeVine R."/>
            <person name="McEwan P."/>
            <person name="McKernan K."/>
            <person name="Meldrim J."/>
            <person name="Mesirov J.P."/>
            <person name="Miranda C."/>
            <person name="Morris W."/>
            <person name="Naylor J."/>
            <person name="Raymond C."/>
            <person name="Rosetti M."/>
            <person name="Santos R."/>
            <person name="Sheridan A."/>
            <person name="Sougnez C."/>
            <person name="Stange-Thomann N."/>
            <person name="Stojanovic N."/>
            <person name="Subramanian A."/>
            <person name="Wyman D."/>
            <person name="Rogers J."/>
            <person name="Sulston J."/>
            <person name="Ainscough R."/>
            <person name="Beck S."/>
            <person name="Bentley D."/>
            <person name="Burton J."/>
            <person name="Clee C."/>
            <person name="Carter N."/>
            <person name="Coulson A."/>
            <person name="Deadman R."/>
            <person name="Deloukas P."/>
            <person name="Dunham A."/>
            <person name="Dunham I."/>
            <person name="Durbin R."/>
            <person name="French L."/>
            <person name="Grafham D."/>
            <person name="Gregory S."/>
            <person name="Hubbard T."/>
            <person name="Humphray S."/>
            <person name="Hunt A."/>
            <person name="Jones M."/>
            <person name="Lloyd C."/>
            <person name="McMurray A."/>
            <person name="Matthews L."/>
            <person name="Mercer S."/>
            <person name="Milne S."/>
            <person name="Mullikin J.C."/>
            <person name="Mungall A."/>
            <person name="Plumb R."/>
            <person name="Ross M."/>
            <person name="Shownkeen R."/>
            <person name="Sims S."/>
            <person name="Waterston R.H."/>
            <person name="Wilson R.K."/>
            <person name="Hillier L.W."/>
            <person name="McPherson J.D."/>
            <person name="Marra M.A."/>
            <person name="Mardis E.R."/>
            <person name="Fulton L.A."/>
            <person name="Chinwalla A.T."/>
            <person name="Pepin K.H."/>
            <person name="Gish W.R."/>
            <person name="Chissoe S.L."/>
            <person name="Wendl M.C."/>
            <person name="Delehaunty K.D."/>
            <person name="Miner T.L."/>
            <person name="Delehaunty A."/>
            <person name="Kramer J.B."/>
            <person name="Cook L.L."/>
            <person name="Fulton R.S."/>
            <person name="Johnson D.L."/>
            <person name="Minx P.J."/>
            <person name="Clifton S.W."/>
            <person name="Hawkins T."/>
            <person name="Branscomb E."/>
            <person name="Predki P."/>
            <person name="Richardson P."/>
            <person name="Wenning S."/>
            <person name="Slezak T."/>
            <person name="Doggett N."/>
            <person name="Cheng J.F."/>
            <person name="Olsen A."/>
            <person name="Lucas S."/>
            <person name="Elkin C."/>
            <person name="Uberbacher E."/>
            <person name="Frazier M."/>
            <person name="Gibbs R.A."/>
            <person name="Muzny D.M."/>
            <person name="Scherer S.E."/>
            <person name="Bouck J.B."/>
            <person name="Sodergren E.J."/>
            <person name="Worley K.C."/>
            <person name="Rives C.M."/>
            <person name="Gorrell J.H."/>
            <person name="Metzker M.L."/>
            <person name="Naylor S.L."/>
            <person name="Kucherlapati R.S."/>
            <person name="Nelson D.L."/>
            <person name="Weinstock G.M."/>
            <person name="Sakaki Y."/>
            <person name="Fujiyama A."/>
            <person name="Hattori M."/>
            <person name="Yada T."/>
            <person name="Toyoda A."/>
            <person name="Itoh T."/>
            <person name="Kawagoe C."/>
            <person name="Watanabe H."/>
            <person name="Totoki Y."/>
            <person name="Taylor T."/>
            <person name="Weissenbach J."/>
            <person name="Heilig R."/>
            <person name="Saurin W."/>
            <person name="Artiguenave F."/>
            <person name="Brottier P."/>
            <person name="Bruls T."/>
            <person name="Pelletier E."/>
            <person name="Robert C."/>
            <person name="Wincker P."/>
            <person name="Smith D.R."/>
            <person name="Doucette-Stamm L."/>
            <person name="Rubenfield M."/>
            <person name="Weinstock K."/>
            <person name="Lee H.M."/>
            <person name="Dubois J."/>
            <person name="Rosenthal A."/>
            <person name="Platzer M."/>
            <person name="Nyakatura G."/>
            <person name="Taudien S."/>
            <person name="Rump A."/>
            <person name="Yang H."/>
            <person name="Yu J."/>
            <person name="Wang J."/>
            <person name="Huang G."/>
            <person name="Gu J."/>
            <person name="Hood L."/>
            <person name="Rowen L."/>
            <person name="Madan A."/>
            <person name="Qin S."/>
            <person name="Davis R.W."/>
            <person name="Federspiel N.A."/>
            <person name="Abola A.P."/>
            <person name="Proctor M.J."/>
            <person name="Myers R.M."/>
            <person name="Schmutz J."/>
            <person name="Dickson M."/>
            <person name="Grimwood J."/>
            <person name="Cox D.R."/>
            <person name="Olson M.V."/>
            <person name="Kaul R."/>
            <person name="Raymond C."/>
            <person name="Shimizu N."/>
            <person name="Kawasaki K."/>
            <person name="Minoshima S."/>
            <person name="Evans G.A."/>
            <person name="Athanasiou M."/>
            <person name="Schultz R."/>
            <person name="Roe B.A."/>
            <person name="Chen F."/>
            <person name="Pan H."/>
            <person name="Ramser J."/>
            <person name="Lehrach H."/>
            <person name="Reinhardt R."/>
            <person name="McCombie W.R."/>
            <person name="de la Bastide M."/>
            <person name="Dedhia N."/>
            <person name="Blocker H."/>
            <person name="Hornischer K."/>
            <person name="Nordsiek G."/>
            <person name="Agarwala R."/>
            <person name="Aravind L."/>
            <person name="Bailey J.A."/>
            <person name="Bateman A."/>
            <person name="Batzoglou S."/>
            <person name="Birney E."/>
            <person name="Bork P."/>
            <person name="Brown D.G."/>
            <person name="Burge C.B."/>
            <person name="Cerutti L."/>
            <person name="Chen H.C."/>
            <person name="Church D."/>
            <person name="Clamp M."/>
            <person name="Copley R.R."/>
            <person name="Doerks T."/>
            <person name="Eddy S.R."/>
            <person name="Eichler E.E."/>
            <person name="Furey T.S."/>
            <person name="Galagan J."/>
            <person name="Gilbert J.G."/>
            <person name="Harmon C."/>
            <person name="Hayashizaki Y."/>
            <person name="Haussler D."/>
            <person name="Hermjakob H."/>
            <person name="Hokamp K."/>
            <person name="Jang W."/>
            <person name="Johnson L.S."/>
            <person name="Jones T.A."/>
            <person name="Kasif S."/>
            <person name="Kaspryzk A."/>
            <person name="Kennedy S."/>
            <person name="Kent W.J."/>
            <person name="Kitts P."/>
            <person name="Koonin E.V."/>
            <person name="Korf I."/>
            <person name="Kulp D."/>
            <person name="Lancet D."/>
            <person name="Lowe T.M."/>
            <person name="McLysaght A."/>
            <person name="Mikkelsen T."/>
            <person name="Moran J.V."/>
            <person name="Mulder N."/>
            <person name="Pollara V.J."/>
            <person name="Ponting C.P."/>
            <person name="Schuler G."/>
            <person name="Schultz J."/>
            <person name="Slater G."/>
            <person name="Smit A.F."/>
            <person name="Stupka E."/>
            <person name="Szustakowski J."/>
            <person name="Thierry-Mieg D."/>
            <person name="Thierry-Mieg J."/>
            <person name="Wagner L."/>
            <person name="Wallis J."/>
            <person name="Wheeler R."/>
            <person name="Williams A."/>
            <person name="Wolf Y.I."/>
            <person name="Wolfe K.H."/>
            <person name="Yang S.P."/>
            <person name="Yeh R.F."/>
            <person name="Collins F."/>
            <person name="Guyer M.S."/>
            <person name="Peterson J."/>
            <person name="Felsenfeld A."/>
            <person name="Wetterstrand K.A."/>
            <person name="Patrinos A."/>
            <person name="Morgan M.J."/>
            <person name="de Jong P."/>
            <person name="Catanese J.J."/>
            <person name="Osoegawa K."/>
            <person name="Shizuya H."/>
            <person name="Choi S."/>
            <person name="Chen Y.J."/>
        </authorList>
    </citation>
    <scope>NUCLEOTIDE SEQUENCE [LARGE SCALE GENOMIC DNA]</scope>
</reference>